<evidence type="ECO:0000313" key="1">
    <source>
        <dbReference type="EMBL" id="EDM08941.1"/>
    </source>
</evidence>
<evidence type="ECO:0000313" key="2">
    <source>
        <dbReference type="Proteomes" id="UP000234681"/>
    </source>
</evidence>
<proteinExistence type="predicted"/>
<organism evidence="1 2">
    <name type="scientific">Rattus norvegicus</name>
    <name type="common">Rat</name>
    <dbReference type="NCBI Taxonomy" id="10116"/>
    <lineage>
        <taxon>Eukaryota</taxon>
        <taxon>Metazoa</taxon>
        <taxon>Chordata</taxon>
        <taxon>Craniata</taxon>
        <taxon>Vertebrata</taxon>
        <taxon>Euteleostomi</taxon>
        <taxon>Mammalia</taxon>
        <taxon>Eutheria</taxon>
        <taxon>Euarchontoglires</taxon>
        <taxon>Glires</taxon>
        <taxon>Rodentia</taxon>
        <taxon>Myomorpha</taxon>
        <taxon>Muroidea</taxon>
        <taxon>Muridae</taxon>
        <taxon>Murinae</taxon>
        <taxon>Rattus</taxon>
    </lineage>
</organism>
<accession>A6IWD1</accession>
<sequence>MFLDFSFLSVLYFGMGRAPPLGQTLGISADLECGDSASEEMTAGVSFTLRKMNVMTPAESGTLPALSASVFIQADMSGMLCPHP</sequence>
<protein>
    <submittedName>
        <fullName evidence="1">RCG43198</fullName>
    </submittedName>
</protein>
<dbReference type="AlphaFoldDB" id="A6IWD1"/>
<gene>
    <name evidence="1" type="ORF">rCG_43198</name>
</gene>
<dbReference type="Proteomes" id="UP000234681">
    <property type="component" value="Chromosome 16"/>
</dbReference>
<reference evidence="1 2" key="1">
    <citation type="submission" date="2005-09" db="EMBL/GenBank/DDBJ databases">
        <authorList>
            <person name="Mural R.J."/>
            <person name="Li P.W."/>
            <person name="Adams M.D."/>
            <person name="Amanatides P.G."/>
            <person name="Baden-Tillson H."/>
            <person name="Barnstead M."/>
            <person name="Chin S.H."/>
            <person name="Dew I."/>
            <person name="Evans C.A."/>
            <person name="Ferriera S."/>
            <person name="Flanigan M."/>
            <person name="Fosler C."/>
            <person name="Glodek A."/>
            <person name="Gu Z."/>
            <person name="Holt R.A."/>
            <person name="Jennings D."/>
            <person name="Kraft C.L."/>
            <person name="Lu F."/>
            <person name="Nguyen T."/>
            <person name="Nusskern D.R."/>
            <person name="Pfannkoch C.M."/>
            <person name="Sitter C."/>
            <person name="Sutton G.G."/>
            <person name="Venter J.C."/>
            <person name="Wang Z."/>
            <person name="Woodage T."/>
            <person name="Zheng X.H."/>
            <person name="Zhong F."/>
        </authorList>
    </citation>
    <scope>NUCLEOTIDE SEQUENCE [LARGE SCALE GENOMIC DNA]</scope>
    <source>
        <strain>BN</strain>
        <strain evidence="2">Sprague-Dawley</strain>
    </source>
</reference>
<name>A6IWD1_RAT</name>
<dbReference type="EMBL" id="CH473970">
    <property type="protein sequence ID" value="EDM08941.1"/>
    <property type="molecule type" value="Genomic_DNA"/>
</dbReference>